<protein>
    <submittedName>
        <fullName evidence="2">Uncharacterized protein</fullName>
    </submittedName>
</protein>
<reference evidence="2" key="1">
    <citation type="submission" date="2017-07" db="EMBL/GenBank/DDBJ databases">
        <authorList>
            <person name="Mikheyev A."/>
            <person name="Grau M."/>
        </authorList>
    </citation>
    <scope>NUCLEOTIDE SEQUENCE</scope>
    <source>
        <tissue evidence="2">Venom_gland</tissue>
    </source>
</reference>
<name>A0A2D4L3S5_9SAUR</name>
<feature type="region of interest" description="Disordered" evidence="1">
    <location>
        <begin position="57"/>
        <end position="89"/>
    </location>
</feature>
<evidence type="ECO:0000313" key="2">
    <source>
        <dbReference type="EMBL" id="LAB15667.1"/>
    </source>
</evidence>
<dbReference type="AlphaFoldDB" id="A0A2D4L3S5"/>
<organism evidence="2">
    <name type="scientific">Micrurus paraensis</name>
    <dbReference type="NCBI Taxonomy" id="1970185"/>
    <lineage>
        <taxon>Eukaryota</taxon>
        <taxon>Metazoa</taxon>
        <taxon>Chordata</taxon>
        <taxon>Craniata</taxon>
        <taxon>Vertebrata</taxon>
        <taxon>Euteleostomi</taxon>
        <taxon>Lepidosauria</taxon>
        <taxon>Squamata</taxon>
        <taxon>Bifurcata</taxon>
        <taxon>Unidentata</taxon>
        <taxon>Episquamata</taxon>
        <taxon>Toxicofera</taxon>
        <taxon>Serpentes</taxon>
        <taxon>Colubroidea</taxon>
        <taxon>Elapidae</taxon>
        <taxon>Elapinae</taxon>
        <taxon>Micrurus</taxon>
    </lineage>
</organism>
<reference evidence="2" key="2">
    <citation type="submission" date="2017-11" db="EMBL/GenBank/DDBJ databases">
        <title>Coralsnake Venomics: Analyses of Venom Gland Transcriptomes and Proteomes of Six Brazilian Taxa.</title>
        <authorList>
            <person name="Aird S.D."/>
            <person name="Jorge da Silva N."/>
            <person name="Qiu L."/>
            <person name="Villar-Briones A."/>
            <person name="Aparecida-Saddi V."/>
            <person name="Campos-Telles M.P."/>
            <person name="Grau M."/>
            <person name="Mikheyev A.S."/>
        </authorList>
    </citation>
    <scope>NUCLEOTIDE SEQUENCE</scope>
    <source>
        <tissue evidence="2">Venom_gland</tissue>
    </source>
</reference>
<sequence length="120" mass="12892">MGCRGNQCTSVSLAEGTSLCLPSTTPHPCSHQKDITTEGRYSPRSAILAQEAMVHGLSQSISGMPMEDSPPRQDLSQPGANTTPRSAVSSIGRLALERRLLKGTNLSSQVTTPFRWTDDH</sequence>
<feature type="region of interest" description="Disordered" evidence="1">
    <location>
        <begin position="19"/>
        <end position="40"/>
    </location>
</feature>
<dbReference type="PANTHER" id="PTHR33066:SF2">
    <property type="entry name" value="FILAGGRIN-2-LIKE"/>
    <property type="match status" value="1"/>
</dbReference>
<dbReference type="EMBL" id="IACL01113180">
    <property type="protein sequence ID" value="LAB15667.1"/>
    <property type="molecule type" value="Transcribed_RNA"/>
</dbReference>
<proteinExistence type="predicted"/>
<feature type="compositionally biased region" description="Polar residues" evidence="1">
    <location>
        <begin position="74"/>
        <end position="89"/>
    </location>
</feature>
<dbReference type="PANTHER" id="PTHR33066">
    <property type="entry name" value="INTEGRASE_SAM-LIKE_N DOMAIN-CONTAINING PROTEIN"/>
    <property type="match status" value="1"/>
</dbReference>
<accession>A0A2D4L3S5</accession>
<evidence type="ECO:0000256" key="1">
    <source>
        <dbReference type="SAM" id="MobiDB-lite"/>
    </source>
</evidence>